<evidence type="ECO:0000259" key="11">
    <source>
        <dbReference type="PROSITE" id="PS50090"/>
    </source>
</evidence>
<evidence type="ECO:0000259" key="10">
    <source>
        <dbReference type="PROSITE" id="PS50076"/>
    </source>
</evidence>
<dbReference type="PROSITE" id="PS51294">
    <property type="entry name" value="HTH_MYB"/>
    <property type="match status" value="1"/>
</dbReference>
<dbReference type="GO" id="GO:0030544">
    <property type="term" value="F:Hsp70 protein binding"/>
    <property type="evidence" value="ECO:0007669"/>
    <property type="project" value="InterPro"/>
</dbReference>
<comment type="subcellular location">
    <subcellularLocation>
        <location evidence="1">Cytoplasm</location>
        <location evidence="1">Cytosol</location>
    </subcellularLocation>
</comment>
<feature type="domain" description="J" evidence="10">
    <location>
        <begin position="88"/>
        <end position="163"/>
    </location>
</feature>
<dbReference type="SMART" id="SM00271">
    <property type="entry name" value="DnaJ"/>
    <property type="match status" value="1"/>
</dbReference>
<dbReference type="PROSITE" id="PS50090">
    <property type="entry name" value="MYB_LIKE"/>
    <property type="match status" value="1"/>
</dbReference>
<evidence type="ECO:0000256" key="5">
    <source>
        <dbReference type="ARBA" id="ARBA00022853"/>
    </source>
</evidence>
<dbReference type="Gene3D" id="1.10.10.60">
    <property type="entry name" value="Homeodomain-like"/>
    <property type="match status" value="2"/>
</dbReference>
<evidence type="ECO:0000256" key="3">
    <source>
        <dbReference type="ARBA" id="ARBA00022490"/>
    </source>
</evidence>
<keyword evidence="9" id="KW-0175">Coiled coil</keyword>
<protein>
    <recommendedName>
        <fullName evidence="2">DnaJ homolog subfamily C member 2</fullName>
    </recommendedName>
</protein>
<proteinExistence type="evidence at transcript level"/>
<keyword evidence="4" id="KW-0677">Repeat</keyword>
<feature type="coiled-coil region" evidence="9">
    <location>
        <begin position="408"/>
        <end position="438"/>
    </location>
</feature>
<dbReference type="InterPro" id="IPR054076">
    <property type="entry name" value="ZUO1-like_ZHD"/>
</dbReference>
<dbReference type="OrthoDB" id="1690618at2759"/>
<dbReference type="InterPro" id="IPR042569">
    <property type="entry name" value="RAC_head_sf"/>
</dbReference>
<name>T2M787_HYDVU</name>
<evidence type="ECO:0000259" key="13">
    <source>
        <dbReference type="PROSITE" id="PS51294"/>
    </source>
</evidence>
<dbReference type="Pfam" id="PF21884">
    <property type="entry name" value="ZUO1-like_ZHD"/>
    <property type="match status" value="1"/>
</dbReference>
<evidence type="ECO:0000256" key="4">
    <source>
        <dbReference type="ARBA" id="ARBA00022737"/>
    </source>
</evidence>
<feature type="coiled-coil region" evidence="9">
    <location>
        <begin position="238"/>
        <end position="343"/>
    </location>
</feature>
<dbReference type="InterPro" id="IPR001005">
    <property type="entry name" value="SANT/Myb"/>
</dbReference>
<evidence type="ECO:0000256" key="2">
    <source>
        <dbReference type="ARBA" id="ARBA00014469"/>
    </source>
</evidence>
<sequence>MMYIPCAENDDKTEVFHKCSNLKSVPFEPVGRWFEGCLKRQRSEKSASIIEEVVDQQDDLDCFEEKELSADDKAFLLSLDASEWKKQDHYRVLGLEKLRFDATEEDIKKAYRRKVLRHHPDKKKDNVSLLPPEVNEHEYFTCITRAYEVLSSVEDRQAYDSVDEEFPDEIPSYSPKQDFFEVFSKYVKLNARWSSHQPVPLLGDMNTSIEDVNAFYTFWYDFHSWRNFSNLDTEDTSKAESREERRWMEAENKKMRQKRKKEEIARIRKLVDVLFQNDPRLKKYKQEQKLKKLEEKKAKEKIEQEKEMQRKLALEEEKKSKDKAELEAKEKVLKEKKEKEKLRKSAAKDRKTIKQAIKNENYFNIDEDEVKGMERLEVAMENLSLPDLQELRELVEKGDKAHLKDVYFKRSTEVLEKIQNEKEEKRRKEEVAMATSNKVASADNFSDHMWSEIEKQLLVKATTLFPVGTSSRWEVIAEYINEHSGSTKPKTSKQVIHKVKNLRKLDPSHKDEVNKLAFQNLEKSTNAKLASSITAEPSKSESLLSPAVEEIPWSSDEQKLLEQALKTYGANTPERWEKIASVIPSRTKKDCMKRYKELVEMVKAKKAVQAASSKN</sequence>
<dbReference type="GO" id="GO:0006325">
    <property type="term" value="P:chromatin organization"/>
    <property type="evidence" value="ECO:0007669"/>
    <property type="project" value="UniProtKB-KW"/>
</dbReference>
<dbReference type="Pfam" id="PF23082">
    <property type="entry name" value="Myb_DNA-binding_2"/>
    <property type="match status" value="1"/>
</dbReference>
<dbReference type="PRINTS" id="PR00625">
    <property type="entry name" value="JDOMAIN"/>
</dbReference>
<dbReference type="InterPro" id="IPR001623">
    <property type="entry name" value="DnaJ_domain"/>
</dbReference>
<dbReference type="SUPFAM" id="SSF46689">
    <property type="entry name" value="Homeodomain-like"/>
    <property type="match status" value="2"/>
</dbReference>
<dbReference type="InterPro" id="IPR036869">
    <property type="entry name" value="J_dom_sf"/>
</dbReference>
<keyword evidence="7" id="KW-0143">Chaperone</keyword>
<dbReference type="PANTHER" id="PTHR43999:SF1">
    <property type="entry name" value="DNAJ HOMOLOG SUBFAMILY C MEMBER 2"/>
    <property type="match status" value="1"/>
</dbReference>
<accession>T2M787</accession>
<dbReference type="PROSITE" id="PS51293">
    <property type="entry name" value="SANT"/>
    <property type="match status" value="1"/>
</dbReference>
<dbReference type="EMBL" id="HAAD01001590">
    <property type="protein sequence ID" value="CDG67822.1"/>
    <property type="molecule type" value="mRNA"/>
</dbReference>
<dbReference type="Pfam" id="PF00249">
    <property type="entry name" value="Myb_DNA-binding"/>
    <property type="match status" value="1"/>
</dbReference>
<dbReference type="SMART" id="SM00717">
    <property type="entry name" value="SANT"/>
    <property type="match status" value="2"/>
</dbReference>
<evidence type="ECO:0000256" key="7">
    <source>
        <dbReference type="ARBA" id="ARBA00023186"/>
    </source>
</evidence>
<evidence type="ECO:0000256" key="1">
    <source>
        <dbReference type="ARBA" id="ARBA00004514"/>
    </source>
</evidence>
<dbReference type="AlphaFoldDB" id="T2M787"/>
<gene>
    <name evidence="14" type="primary">DNAJC2</name>
</gene>
<feature type="domain" description="HTH myb-type" evidence="13">
    <location>
        <begin position="552"/>
        <end position="603"/>
    </location>
</feature>
<dbReference type="InterPro" id="IPR017930">
    <property type="entry name" value="Myb_dom"/>
</dbReference>
<evidence type="ECO:0000313" key="14">
    <source>
        <dbReference type="EMBL" id="CDG67822.1"/>
    </source>
</evidence>
<dbReference type="GO" id="GO:0051083">
    <property type="term" value="P:'de novo' cotranslational protein folding"/>
    <property type="evidence" value="ECO:0007669"/>
    <property type="project" value="InterPro"/>
</dbReference>
<evidence type="ECO:0000256" key="6">
    <source>
        <dbReference type="ARBA" id="ARBA00023159"/>
    </source>
</evidence>
<dbReference type="Pfam" id="PF16717">
    <property type="entry name" value="RAC_head"/>
    <property type="match status" value="1"/>
</dbReference>
<keyword evidence="8" id="KW-0539">Nucleus</keyword>
<dbReference type="GO" id="GO:0043022">
    <property type="term" value="F:ribosome binding"/>
    <property type="evidence" value="ECO:0007669"/>
    <property type="project" value="InterPro"/>
</dbReference>
<evidence type="ECO:0000256" key="8">
    <source>
        <dbReference type="ARBA" id="ARBA00023242"/>
    </source>
</evidence>
<dbReference type="InterPro" id="IPR017884">
    <property type="entry name" value="SANT_dom"/>
</dbReference>
<evidence type="ECO:0000256" key="9">
    <source>
        <dbReference type="SAM" id="Coils"/>
    </source>
</evidence>
<reference evidence="14" key="1">
    <citation type="journal article" date="2013" name="Genome Biol. Evol.">
        <title>Punctuated emergences of genetic and phenotypic innovations in eumetazoan, bilaterian, euteleostome, and hominidae ancestors.</title>
        <authorList>
            <person name="Wenger Y."/>
            <person name="Galliot B."/>
        </authorList>
    </citation>
    <scope>NUCLEOTIDE SEQUENCE</scope>
    <source>
        <tissue evidence="14">Whole animals</tissue>
    </source>
</reference>
<dbReference type="CDD" id="cd06257">
    <property type="entry name" value="DnaJ"/>
    <property type="match status" value="1"/>
</dbReference>
<evidence type="ECO:0000259" key="12">
    <source>
        <dbReference type="PROSITE" id="PS51293"/>
    </source>
</evidence>
<dbReference type="Gene3D" id="1.10.287.110">
    <property type="entry name" value="DnaJ domain"/>
    <property type="match status" value="1"/>
</dbReference>
<dbReference type="InterPro" id="IPR044634">
    <property type="entry name" value="Zuotin/DnaJC2"/>
</dbReference>
<dbReference type="GO" id="GO:0006450">
    <property type="term" value="P:regulation of translational fidelity"/>
    <property type="evidence" value="ECO:0007669"/>
    <property type="project" value="InterPro"/>
</dbReference>
<keyword evidence="6" id="KW-0010">Activator</keyword>
<keyword evidence="3" id="KW-0963">Cytoplasm</keyword>
<dbReference type="InterPro" id="IPR032003">
    <property type="entry name" value="RAC_head"/>
</dbReference>
<dbReference type="InterPro" id="IPR009057">
    <property type="entry name" value="Homeodomain-like_sf"/>
</dbReference>
<dbReference type="Gene3D" id="1.10.8.840">
    <property type="entry name" value="Ribosome-associated complex head domain"/>
    <property type="match status" value="1"/>
</dbReference>
<dbReference type="PROSITE" id="PS50076">
    <property type="entry name" value="DNAJ_2"/>
    <property type="match status" value="1"/>
</dbReference>
<dbReference type="SUPFAM" id="SSF46565">
    <property type="entry name" value="Chaperone J-domain"/>
    <property type="match status" value="1"/>
</dbReference>
<feature type="domain" description="SANT" evidence="12">
    <location>
        <begin position="553"/>
        <end position="603"/>
    </location>
</feature>
<keyword evidence="5" id="KW-0156">Chromatin regulator</keyword>
<dbReference type="PANTHER" id="PTHR43999">
    <property type="entry name" value="DNAJ HOMOLOG SUBFAMILY C MEMBER 2"/>
    <property type="match status" value="1"/>
</dbReference>
<dbReference type="FunFam" id="1.10.10.60:FF:000180">
    <property type="entry name" value="DnaJ (Hsp40) homolog, subfamily C, member 2"/>
    <property type="match status" value="1"/>
</dbReference>
<feature type="domain" description="Myb-like" evidence="11">
    <location>
        <begin position="545"/>
        <end position="599"/>
    </location>
</feature>
<dbReference type="Pfam" id="PF00226">
    <property type="entry name" value="DnaJ"/>
    <property type="match status" value="1"/>
</dbReference>
<dbReference type="GO" id="GO:0005829">
    <property type="term" value="C:cytosol"/>
    <property type="evidence" value="ECO:0007669"/>
    <property type="project" value="UniProtKB-SubCell"/>
</dbReference>
<dbReference type="CDD" id="cd00167">
    <property type="entry name" value="SANT"/>
    <property type="match status" value="2"/>
</dbReference>
<organism evidence="14">
    <name type="scientific">Hydra vulgaris</name>
    <name type="common">Hydra</name>
    <name type="synonym">Hydra attenuata</name>
    <dbReference type="NCBI Taxonomy" id="6087"/>
    <lineage>
        <taxon>Eukaryota</taxon>
        <taxon>Metazoa</taxon>
        <taxon>Cnidaria</taxon>
        <taxon>Hydrozoa</taxon>
        <taxon>Hydroidolina</taxon>
        <taxon>Anthoathecata</taxon>
        <taxon>Aplanulata</taxon>
        <taxon>Hydridae</taxon>
        <taxon>Hydra</taxon>
    </lineage>
</organism>